<comment type="caution">
    <text evidence="2">The sequence shown here is derived from an EMBL/GenBank/DDBJ whole genome shotgun (WGS) entry which is preliminary data.</text>
</comment>
<feature type="compositionally biased region" description="Basic and acidic residues" evidence="1">
    <location>
        <begin position="37"/>
        <end position="50"/>
    </location>
</feature>
<feature type="compositionally biased region" description="Basic and acidic residues" evidence="1">
    <location>
        <begin position="8"/>
        <end position="18"/>
    </location>
</feature>
<dbReference type="AlphaFoldDB" id="A0A8S4QAL4"/>
<gene>
    <name evidence="2" type="ORF">OFUS_LOCUS27004</name>
</gene>
<proteinExistence type="predicted"/>
<keyword evidence="3" id="KW-1185">Reference proteome</keyword>
<reference evidence="2" key="1">
    <citation type="submission" date="2022-03" db="EMBL/GenBank/DDBJ databases">
        <authorList>
            <person name="Martin C."/>
        </authorList>
    </citation>
    <scope>NUCLEOTIDE SEQUENCE</scope>
</reference>
<sequence>VLGSGESADIKAIRELTRSRSNSRSRNQRSRSPTWSERSRSPTREDDLLSTKDLSTSSITMATRHKSFSANRPRSREGKRSGLNDGHRSRLQEVQNTTGYYSGRALPKDTEDTIQGFKDSINELKSEQFFNKDYNKS</sequence>
<dbReference type="EMBL" id="CAIIXF020000737">
    <property type="protein sequence ID" value="CAH1803400.1"/>
    <property type="molecule type" value="Genomic_DNA"/>
</dbReference>
<name>A0A8S4QAL4_OWEFU</name>
<evidence type="ECO:0000313" key="3">
    <source>
        <dbReference type="Proteomes" id="UP000749559"/>
    </source>
</evidence>
<feature type="non-terminal residue" evidence="2">
    <location>
        <position position="1"/>
    </location>
</feature>
<accession>A0A8S4QAL4</accession>
<protein>
    <submittedName>
        <fullName evidence="2">Uncharacterized protein</fullName>
    </submittedName>
</protein>
<evidence type="ECO:0000313" key="2">
    <source>
        <dbReference type="EMBL" id="CAH1803400.1"/>
    </source>
</evidence>
<feature type="compositionally biased region" description="Basic and acidic residues" evidence="1">
    <location>
        <begin position="74"/>
        <end position="91"/>
    </location>
</feature>
<feature type="compositionally biased region" description="Low complexity" evidence="1">
    <location>
        <begin position="51"/>
        <end position="60"/>
    </location>
</feature>
<evidence type="ECO:0000256" key="1">
    <source>
        <dbReference type="SAM" id="MobiDB-lite"/>
    </source>
</evidence>
<feature type="region of interest" description="Disordered" evidence="1">
    <location>
        <begin position="1"/>
        <end position="110"/>
    </location>
</feature>
<dbReference type="Proteomes" id="UP000749559">
    <property type="component" value="Unassembled WGS sequence"/>
</dbReference>
<organism evidence="2 3">
    <name type="scientific">Owenia fusiformis</name>
    <name type="common">Polychaete worm</name>
    <dbReference type="NCBI Taxonomy" id="6347"/>
    <lineage>
        <taxon>Eukaryota</taxon>
        <taxon>Metazoa</taxon>
        <taxon>Spiralia</taxon>
        <taxon>Lophotrochozoa</taxon>
        <taxon>Annelida</taxon>
        <taxon>Polychaeta</taxon>
        <taxon>Sedentaria</taxon>
        <taxon>Canalipalpata</taxon>
        <taxon>Sabellida</taxon>
        <taxon>Oweniida</taxon>
        <taxon>Oweniidae</taxon>
        <taxon>Owenia</taxon>
    </lineage>
</organism>